<dbReference type="EMBL" id="BOQT01000018">
    <property type="protein sequence ID" value="GIN22513.1"/>
    <property type="molecule type" value="Genomic_DNA"/>
</dbReference>
<evidence type="ECO:0000313" key="2">
    <source>
        <dbReference type="Proteomes" id="UP000680279"/>
    </source>
</evidence>
<keyword evidence="2" id="KW-1185">Reference proteome</keyword>
<comment type="caution">
    <text evidence="1">The sequence shown here is derived from an EMBL/GenBank/DDBJ whole genome shotgun (WGS) entry which is preliminary data.</text>
</comment>
<protein>
    <submittedName>
        <fullName evidence="1">Uncharacterized protein</fullName>
    </submittedName>
</protein>
<evidence type="ECO:0000313" key="1">
    <source>
        <dbReference type="EMBL" id="GIN22513.1"/>
    </source>
</evidence>
<gene>
    <name evidence="1" type="ORF">J1TS3_36470</name>
</gene>
<organism evidence="1 2">
    <name type="scientific">Siminovitchia fordii</name>
    <dbReference type="NCBI Taxonomy" id="254759"/>
    <lineage>
        <taxon>Bacteria</taxon>
        <taxon>Bacillati</taxon>
        <taxon>Bacillota</taxon>
        <taxon>Bacilli</taxon>
        <taxon>Bacillales</taxon>
        <taxon>Bacillaceae</taxon>
        <taxon>Siminovitchia</taxon>
    </lineage>
</organism>
<reference evidence="1 2" key="1">
    <citation type="submission" date="2021-03" db="EMBL/GenBank/DDBJ databases">
        <title>Antimicrobial resistance genes in bacteria isolated from Japanese honey, and their potential for conferring macrolide and lincosamide resistance in the American foulbrood pathogen Paenibacillus larvae.</title>
        <authorList>
            <person name="Okamoto M."/>
            <person name="Kumagai M."/>
            <person name="Kanamori H."/>
            <person name="Takamatsu D."/>
        </authorList>
    </citation>
    <scope>NUCLEOTIDE SEQUENCE [LARGE SCALE GENOMIC DNA]</scope>
    <source>
        <strain evidence="1 2">J1TS3</strain>
    </source>
</reference>
<name>A0ABQ4KCB2_9BACI</name>
<accession>A0ABQ4KCB2</accession>
<sequence length="73" mass="8613">MRGSFNKGLKRTVYSNTFEGKVNPFKRFYAVIHIDGVNRLYEYESKFRSEAASYFNRIAKRNNGKVDTFSSFR</sequence>
<dbReference type="RefSeq" id="WP_212963638.1">
    <property type="nucleotide sequence ID" value="NZ_BOQT01000018.1"/>
</dbReference>
<dbReference type="Proteomes" id="UP000680279">
    <property type="component" value="Unassembled WGS sequence"/>
</dbReference>
<proteinExistence type="predicted"/>